<protein>
    <recommendedName>
        <fullName evidence="2">PilZ domain-containing protein</fullName>
    </recommendedName>
</protein>
<organism evidence="3 4">
    <name type="scientific">Roseospira visakhapatnamensis</name>
    <dbReference type="NCBI Taxonomy" id="390880"/>
    <lineage>
        <taxon>Bacteria</taxon>
        <taxon>Pseudomonadati</taxon>
        <taxon>Pseudomonadota</taxon>
        <taxon>Alphaproteobacteria</taxon>
        <taxon>Rhodospirillales</taxon>
        <taxon>Rhodospirillaceae</taxon>
        <taxon>Roseospira</taxon>
    </lineage>
</organism>
<proteinExistence type="predicted"/>
<feature type="compositionally biased region" description="Polar residues" evidence="1">
    <location>
        <begin position="1"/>
        <end position="13"/>
    </location>
</feature>
<feature type="region of interest" description="Disordered" evidence="1">
    <location>
        <begin position="1"/>
        <end position="22"/>
    </location>
</feature>
<name>A0A7W6R9Y5_9PROT</name>
<feature type="domain" description="PilZ" evidence="2">
    <location>
        <begin position="16"/>
        <end position="105"/>
    </location>
</feature>
<sequence>MTSTHPEPTGTASDQDRRDHPRWELPETAKLILDSEYDVSCAIGDVSGSGLLVNTALAPRIGDEAIIYVRSLGRFRAQVARVSDGQVAFRFLIEDERQVLLLQRLERRLQQPPDATGAPADPAR</sequence>
<evidence type="ECO:0000313" key="4">
    <source>
        <dbReference type="Proteomes" id="UP000554286"/>
    </source>
</evidence>
<comment type="caution">
    <text evidence="3">The sequence shown here is derived from an EMBL/GenBank/DDBJ whole genome shotgun (WGS) entry which is preliminary data.</text>
</comment>
<evidence type="ECO:0000313" key="3">
    <source>
        <dbReference type="EMBL" id="MBB4264656.1"/>
    </source>
</evidence>
<gene>
    <name evidence="3" type="ORF">GGD89_000262</name>
</gene>
<dbReference type="Pfam" id="PF07238">
    <property type="entry name" value="PilZ"/>
    <property type="match status" value="1"/>
</dbReference>
<evidence type="ECO:0000259" key="2">
    <source>
        <dbReference type="Pfam" id="PF07238"/>
    </source>
</evidence>
<reference evidence="3 4" key="1">
    <citation type="submission" date="2020-08" db="EMBL/GenBank/DDBJ databases">
        <title>Genome sequencing of Purple Non-Sulfur Bacteria from various extreme environments.</title>
        <authorList>
            <person name="Mayer M."/>
        </authorList>
    </citation>
    <scope>NUCLEOTIDE SEQUENCE [LARGE SCALE GENOMIC DNA]</scope>
    <source>
        <strain evidence="3 4">JA131</strain>
    </source>
</reference>
<dbReference type="InterPro" id="IPR009875">
    <property type="entry name" value="PilZ_domain"/>
</dbReference>
<dbReference type="AlphaFoldDB" id="A0A7W6R9Y5"/>
<dbReference type="Proteomes" id="UP000554286">
    <property type="component" value="Unassembled WGS sequence"/>
</dbReference>
<accession>A0A7W6R9Y5</accession>
<keyword evidence="4" id="KW-1185">Reference proteome</keyword>
<evidence type="ECO:0000256" key="1">
    <source>
        <dbReference type="SAM" id="MobiDB-lite"/>
    </source>
</evidence>
<dbReference type="EMBL" id="JACIGK010000001">
    <property type="protein sequence ID" value="MBB4264656.1"/>
    <property type="molecule type" value="Genomic_DNA"/>
</dbReference>
<dbReference type="GO" id="GO:0035438">
    <property type="term" value="F:cyclic-di-GMP binding"/>
    <property type="evidence" value="ECO:0007669"/>
    <property type="project" value="InterPro"/>
</dbReference>
<dbReference type="RefSeq" id="WP_184042280.1">
    <property type="nucleotide sequence ID" value="NZ_JACIGK010000001.1"/>
</dbReference>
<dbReference type="SUPFAM" id="SSF141371">
    <property type="entry name" value="PilZ domain-like"/>
    <property type="match status" value="1"/>
</dbReference>
<dbReference type="Gene3D" id="2.40.10.220">
    <property type="entry name" value="predicted glycosyltransferase like domains"/>
    <property type="match status" value="1"/>
</dbReference>